<evidence type="ECO:0000259" key="1">
    <source>
        <dbReference type="Pfam" id="PF22936"/>
    </source>
</evidence>
<dbReference type="Pfam" id="PF22936">
    <property type="entry name" value="Pol_BBD"/>
    <property type="match status" value="1"/>
</dbReference>
<keyword evidence="3" id="KW-1185">Reference proteome</keyword>
<dbReference type="InterPro" id="IPR054722">
    <property type="entry name" value="PolX-like_BBD"/>
</dbReference>
<gene>
    <name evidence="2" type="ORF">GcM3_195047</name>
</gene>
<organism evidence="2 3">
    <name type="scientific">Golovinomyces cichoracearum</name>
    <dbReference type="NCBI Taxonomy" id="62708"/>
    <lineage>
        <taxon>Eukaryota</taxon>
        <taxon>Fungi</taxon>
        <taxon>Dikarya</taxon>
        <taxon>Ascomycota</taxon>
        <taxon>Pezizomycotina</taxon>
        <taxon>Leotiomycetes</taxon>
        <taxon>Erysiphales</taxon>
        <taxon>Erysiphaceae</taxon>
        <taxon>Golovinomyces</taxon>
    </lineage>
</organism>
<feature type="domain" description="Retrovirus-related Pol polyprotein from transposon TNT 1-94-like beta-barrel" evidence="1">
    <location>
        <begin position="153"/>
        <end position="234"/>
    </location>
</feature>
<dbReference type="AlphaFoldDB" id="A0A420HG15"/>
<comment type="caution">
    <text evidence="2">The sequence shown here is derived from an EMBL/GenBank/DDBJ whole genome shotgun (WGS) entry which is preliminary data.</text>
</comment>
<reference evidence="2 3" key="1">
    <citation type="journal article" date="2018" name="BMC Genomics">
        <title>Comparative genome analyses reveal sequence features reflecting distinct modes of host-adaptation between dicot and monocot powdery mildew.</title>
        <authorList>
            <person name="Wu Y."/>
            <person name="Ma X."/>
            <person name="Pan Z."/>
            <person name="Kale S.D."/>
            <person name="Song Y."/>
            <person name="King H."/>
            <person name="Zhang Q."/>
            <person name="Presley C."/>
            <person name="Deng X."/>
            <person name="Wei C.I."/>
            <person name="Xiao S."/>
        </authorList>
    </citation>
    <scope>NUCLEOTIDE SEQUENCE [LARGE SCALE GENOMIC DNA]</scope>
    <source>
        <strain evidence="2">UMSG3</strain>
    </source>
</reference>
<evidence type="ECO:0000313" key="3">
    <source>
        <dbReference type="Proteomes" id="UP000283383"/>
    </source>
</evidence>
<evidence type="ECO:0000313" key="2">
    <source>
        <dbReference type="EMBL" id="RKF56371.1"/>
    </source>
</evidence>
<proteinExistence type="predicted"/>
<name>A0A420HG15_9PEZI</name>
<protein>
    <recommendedName>
        <fullName evidence="1">Retrovirus-related Pol polyprotein from transposon TNT 1-94-like beta-barrel domain-containing protein</fullName>
    </recommendedName>
</protein>
<dbReference type="EMBL" id="MCBQ01019584">
    <property type="protein sequence ID" value="RKF56371.1"/>
    <property type="molecule type" value="Genomic_DNA"/>
</dbReference>
<dbReference type="Proteomes" id="UP000283383">
    <property type="component" value="Unassembled WGS sequence"/>
</dbReference>
<accession>A0A420HG15</accession>
<sequence>MKWLDNLQRAYDKAVECELPEVTGFRSHMIEDFRNHQRQEEAMKSLEHPYLAKNLTKGVAATFKDSDAEDGGTKTTNYDYKQEKANQVTEKHPESIEVSEPRFQKAAAMLTARKTKPARKSTNDDKNNSTKALNMATNIYDDVKENFHLRDKWIIDNGADTHVTNATCNFEETRKAGADELLYAGKGAYKITSYGNVKLPLRSHVPGEYLLLTNVAYVPGIMTNCVSLNKLTKASIH</sequence>